<sequence length="246" mass="28757">MNYRNDTQSISKVLSVYIDRTIENPNFSKPSLEALKNFLLSLQQNLIPKLSIVEHKICSNPSFTQLCNSLNIPKKYGFLGLFAIALFSISSYIRYLWSKRPRLLSDAFAIAGPSSSCIKLIYSESLTNSSSNDDDEYESNNYLNNYKNNIINKDKDVITNKDRYKYWVIYWLFYGVFHISDNMVSANTQKAIKKYGTKNKNPYWYYWLIKIIGIYWAGYGNGKVTLYQKIVIPILRKYHEMNMKQN</sequence>
<evidence type="ECO:0000313" key="2">
    <source>
        <dbReference type="EMBL" id="ORY40848.1"/>
    </source>
</evidence>
<keyword evidence="1" id="KW-0472">Membrane</keyword>
<evidence type="ECO:0000313" key="3">
    <source>
        <dbReference type="Proteomes" id="UP000193920"/>
    </source>
</evidence>
<feature type="transmembrane region" description="Helical" evidence="1">
    <location>
        <begin position="203"/>
        <end position="219"/>
    </location>
</feature>
<comment type="caution">
    <text evidence="2">The sequence shown here is derived from an EMBL/GenBank/DDBJ whole genome shotgun (WGS) entry which is preliminary data.</text>
</comment>
<reference evidence="2 3" key="1">
    <citation type="submission" date="2016-08" db="EMBL/GenBank/DDBJ databases">
        <title>A Parts List for Fungal Cellulosomes Revealed by Comparative Genomics.</title>
        <authorList>
            <consortium name="DOE Joint Genome Institute"/>
            <person name="Haitjema C.H."/>
            <person name="Gilmore S.P."/>
            <person name="Henske J.K."/>
            <person name="Solomon K.V."/>
            <person name="De Groot R."/>
            <person name="Kuo A."/>
            <person name="Mondo S.J."/>
            <person name="Salamov A.A."/>
            <person name="Labutti K."/>
            <person name="Zhao Z."/>
            <person name="Chiniquy J."/>
            <person name="Barry K."/>
            <person name="Brewer H.M."/>
            <person name="Purvine S.O."/>
            <person name="Wright A.T."/>
            <person name="Boxma B."/>
            <person name="Van Alen T."/>
            <person name="Hackstein J.H."/>
            <person name="Baker S.E."/>
            <person name="Grigoriev I.V."/>
            <person name="O'Malley M.A."/>
        </authorList>
    </citation>
    <scope>NUCLEOTIDE SEQUENCE [LARGE SCALE GENOMIC DNA]</scope>
    <source>
        <strain evidence="2 3">G1</strain>
    </source>
</reference>
<keyword evidence="1" id="KW-0812">Transmembrane</keyword>
<dbReference type="EMBL" id="MCOG01000126">
    <property type="protein sequence ID" value="ORY40848.1"/>
    <property type="molecule type" value="Genomic_DNA"/>
</dbReference>
<keyword evidence="1" id="KW-1133">Transmembrane helix</keyword>
<proteinExistence type="predicted"/>
<evidence type="ECO:0000256" key="1">
    <source>
        <dbReference type="SAM" id="Phobius"/>
    </source>
</evidence>
<name>A0A1Y2C1D6_9FUNG</name>
<dbReference type="Proteomes" id="UP000193920">
    <property type="component" value="Unassembled WGS sequence"/>
</dbReference>
<evidence type="ECO:0008006" key="4">
    <source>
        <dbReference type="Google" id="ProtNLM"/>
    </source>
</evidence>
<feature type="transmembrane region" description="Helical" evidence="1">
    <location>
        <begin position="76"/>
        <end position="97"/>
    </location>
</feature>
<dbReference type="OrthoDB" id="10009287at2759"/>
<keyword evidence="3" id="KW-1185">Reference proteome</keyword>
<dbReference type="AlphaFoldDB" id="A0A1Y2C1D6"/>
<gene>
    <name evidence="2" type="ORF">LY90DRAFT_672116</name>
</gene>
<accession>A0A1Y2C1D6</accession>
<protein>
    <recommendedName>
        <fullName evidence="4">Protein YOP1</fullName>
    </recommendedName>
</protein>
<organism evidence="2 3">
    <name type="scientific">Neocallimastix californiae</name>
    <dbReference type="NCBI Taxonomy" id="1754190"/>
    <lineage>
        <taxon>Eukaryota</taxon>
        <taxon>Fungi</taxon>
        <taxon>Fungi incertae sedis</taxon>
        <taxon>Chytridiomycota</taxon>
        <taxon>Chytridiomycota incertae sedis</taxon>
        <taxon>Neocallimastigomycetes</taxon>
        <taxon>Neocallimastigales</taxon>
        <taxon>Neocallimastigaceae</taxon>
        <taxon>Neocallimastix</taxon>
    </lineage>
</organism>